<dbReference type="NCBIfam" id="TIGR01916">
    <property type="entry name" value="F420_cofE"/>
    <property type="match status" value="1"/>
</dbReference>
<keyword evidence="6" id="KW-0342">GTP-binding</keyword>
<dbReference type="SUPFAM" id="SSF144010">
    <property type="entry name" value="CofE-like"/>
    <property type="match status" value="1"/>
</dbReference>
<dbReference type="GO" id="GO:0052618">
    <property type="term" value="F:coenzyme F420-0:L-glutamate ligase activity"/>
    <property type="evidence" value="ECO:0007669"/>
    <property type="project" value="TreeGrafter"/>
</dbReference>
<dbReference type="OrthoDB" id="9788295at2"/>
<keyword evidence="5" id="KW-0630">Potassium</keyword>
<evidence type="ECO:0000256" key="7">
    <source>
        <dbReference type="ARBA" id="ARBA00023211"/>
    </source>
</evidence>
<proteinExistence type="predicted"/>
<dbReference type="Gene3D" id="3.30.1330.100">
    <property type="entry name" value="CofE-like"/>
    <property type="match status" value="2"/>
</dbReference>
<gene>
    <name evidence="9" type="ORF">FB474_0739</name>
</gene>
<evidence type="ECO:0000256" key="4">
    <source>
        <dbReference type="ARBA" id="ARBA00022842"/>
    </source>
</evidence>
<keyword evidence="2" id="KW-0479">Metal-binding</keyword>
<sequence>MTSPALAVTVTAVAGVPEVRAGDDLAGLLVAALRATGLELADGDVLVVSSKVVSKAEGLTAPAASRDDAVVAQSLRVVAERVTPTGTARVVESAAGPVMAAAGVDASNTGDDAVVLLLPGDPDAAAASLRDAVLAAWGRPVSIGLVLSDTAGRPWRVGQTDFALGACGVTTVEDLRGGVDADGRPLQVTVRCVADELAAAADLVKGKDRAVPVALVRGSGTVREDGAGARTIVRTGPEDWFGLGRAEAVRAALGVTPGTAAALDVGIPAAWPEDRRTRVARAVRVALRDQDEVAADVGADEVELSGEDDFSAGLVAARLLVALHGEGLAGAVRRGGRAGQAVVVVDAPA</sequence>
<evidence type="ECO:0000256" key="2">
    <source>
        <dbReference type="ARBA" id="ARBA00022723"/>
    </source>
</evidence>
<dbReference type="InterPro" id="IPR002847">
    <property type="entry name" value="F420-0_gamma-glut_ligase-dom"/>
</dbReference>
<keyword evidence="1 9" id="KW-0436">Ligase</keyword>
<evidence type="ECO:0000256" key="3">
    <source>
        <dbReference type="ARBA" id="ARBA00022741"/>
    </source>
</evidence>
<evidence type="ECO:0000256" key="5">
    <source>
        <dbReference type="ARBA" id="ARBA00022958"/>
    </source>
</evidence>
<feature type="domain" description="Coenzyme F420:L-glutamate ligase-like" evidence="8">
    <location>
        <begin position="16"/>
        <end position="218"/>
    </location>
</feature>
<evidence type="ECO:0000313" key="10">
    <source>
        <dbReference type="Proteomes" id="UP000319514"/>
    </source>
</evidence>
<evidence type="ECO:0000256" key="1">
    <source>
        <dbReference type="ARBA" id="ARBA00022598"/>
    </source>
</evidence>
<evidence type="ECO:0000313" key="9">
    <source>
        <dbReference type="EMBL" id="TQL59385.1"/>
    </source>
</evidence>
<dbReference type="Proteomes" id="UP000319514">
    <property type="component" value="Unassembled WGS sequence"/>
</dbReference>
<dbReference type="GO" id="GO:0046872">
    <property type="term" value="F:metal ion binding"/>
    <property type="evidence" value="ECO:0007669"/>
    <property type="project" value="UniProtKB-KW"/>
</dbReference>
<dbReference type="InterPro" id="IPR008225">
    <property type="entry name" value="F420-0_g-glutamyl_ligase"/>
</dbReference>
<name>A0A542ZGC3_9MICO</name>
<evidence type="ECO:0000259" key="8">
    <source>
        <dbReference type="Pfam" id="PF01996"/>
    </source>
</evidence>
<keyword evidence="10" id="KW-1185">Reference proteome</keyword>
<keyword evidence="3" id="KW-0547">Nucleotide-binding</keyword>
<dbReference type="AlphaFoldDB" id="A0A542ZGC3"/>
<dbReference type="PANTHER" id="PTHR47917:SF1">
    <property type="entry name" value="COENZYME F420:L-GLUTAMATE LIGASE"/>
    <property type="match status" value="1"/>
</dbReference>
<dbReference type="RefSeq" id="WP_141787410.1">
    <property type="nucleotide sequence ID" value="NZ_VFOQ01000001.1"/>
</dbReference>
<dbReference type="Pfam" id="PF01996">
    <property type="entry name" value="F420_ligase"/>
    <property type="match status" value="1"/>
</dbReference>
<reference evidence="9 10" key="1">
    <citation type="submission" date="2019-06" db="EMBL/GenBank/DDBJ databases">
        <title>Sequencing the genomes of 1000 actinobacteria strains.</title>
        <authorList>
            <person name="Klenk H.-P."/>
        </authorList>
    </citation>
    <scope>NUCLEOTIDE SEQUENCE [LARGE SCALE GENOMIC DNA]</scope>
    <source>
        <strain evidence="9 10">DSM 18082</strain>
    </source>
</reference>
<evidence type="ECO:0000256" key="6">
    <source>
        <dbReference type="ARBA" id="ARBA00023134"/>
    </source>
</evidence>
<protein>
    <submittedName>
        <fullName evidence="9">Coenzyme F420-0:L-glutamate ligase/coenzyme F420-1:gamma-L-glutamate ligase</fullName>
    </submittedName>
</protein>
<dbReference type="GO" id="GO:0005525">
    <property type="term" value="F:GTP binding"/>
    <property type="evidence" value="ECO:0007669"/>
    <property type="project" value="UniProtKB-KW"/>
</dbReference>
<accession>A0A542ZGC3</accession>
<dbReference type="PANTHER" id="PTHR47917">
    <property type="match status" value="1"/>
</dbReference>
<keyword evidence="7" id="KW-0464">Manganese</keyword>
<comment type="caution">
    <text evidence="9">The sequence shown here is derived from an EMBL/GenBank/DDBJ whole genome shotgun (WGS) entry which is preliminary data.</text>
</comment>
<dbReference type="EMBL" id="VFOQ01000001">
    <property type="protein sequence ID" value="TQL59385.1"/>
    <property type="molecule type" value="Genomic_DNA"/>
</dbReference>
<keyword evidence="4" id="KW-0460">Magnesium</keyword>
<organism evidence="9 10">
    <name type="scientific">Oryzihumus leptocrescens</name>
    <dbReference type="NCBI Taxonomy" id="297536"/>
    <lineage>
        <taxon>Bacteria</taxon>
        <taxon>Bacillati</taxon>
        <taxon>Actinomycetota</taxon>
        <taxon>Actinomycetes</taxon>
        <taxon>Micrococcales</taxon>
        <taxon>Intrasporangiaceae</taxon>
        <taxon>Oryzihumus</taxon>
    </lineage>
</organism>